<evidence type="ECO:0000256" key="1">
    <source>
        <dbReference type="ARBA" id="ARBA00010169"/>
    </source>
</evidence>
<dbReference type="Proteomes" id="UP000526501">
    <property type="component" value="Unassembled WGS sequence"/>
</dbReference>
<evidence type="ECO:0000313" key="3">
    <source>
        <dbReference type="Proteomes" id="UP000526501"/>
    </source>
</evidence>
<dbReference type="SUPFAM" id="SSF54913">
    <property type="entry name" value="GlnB-like"/>
    <property type="match status" value="1"/>
</dbReference>
<comment type="similarity">
    <text evidence="1">Belongs to the CutA family.</text>
</comment>
<accession>A0A7X1E7S3</accession>
<dbReference type="EMBL" id="JACHVC010000006">
    <property type="protein sequence ID" value="MBC2605496.1"/>
    <property type="molecule type" value="Genomic_DNA"/>
</dbReference>
<name>A0A7X1E7S3_9BACT</name>
<dbReference type="InterPro" id="IPR004323">
    <property type="entry name" value="Ion_tolerance_CutA"/>
</dbReference>
<comment type="caution">
    <text evidence="2">The sequence shown here is derived from an EMBL/GenBank/DDBJ whole genome shotgun (WGS) entry which is preliminary data.</text>
</comment>
<sequence length="113" mass="13268">MENDDSLYLCYTTVSRQEDAETLAKQIIDSKLAACVQIDAHILSYYNWKGKTERDNEIRLQIFAPGACLSELEKFVTERHPYDIPKWICWESKKVSEKYLKWANEVCNLRGFI</sequence>
<dbReference type="AlphaFoldDB" id="A0A7X1E7S3"/>
<dbReference type="GO" id="GO:0005507">
    <property type="term" value="F:copper ion binding"/>
    <property type="evidence" value="ECO:0007669"/>
    <property type="project" value="TreeGrafter"/>
</dbReference>
<dbReference type="InterPro" id="IPR011322">
    <property type="entry name" value="N-reg_PII-like_a/b"/>
</dbReference>
<protein>
    <submittedName>
        <fullName evidence="2">Divalent-cation tolerance protein CutA</fullName>
    </submittedName>
</protein>
<reference evidence="2 3" key="1">
    <citation type="submission" date="2020-07" db="EMBL/GenBank/DDBJ databases">
        <authorList>
            <person name="Feng X."/>
        </authorList>
    </citation>
    <scope>NUCLEOTIDE SEQUENCE [LARGE SCALE GENOMIC DNA]</scope>
    <source>
        <strain evidence="2 3">JCM23202</strain>
    </source>
</reference>
<dbReference type="GO" id="GO:0010038">
    <property type="term" value="P:response to metal ion"/>
    <property type="evidence" value="ECO:0007669"/>
    <property type="project" value="InterPro"/>
</dbReference>
<dbReference type="RefSeq" id="WP_185659371.1">
    <property type="nucleotide sequence ID" value="NZ_CAWPOO010000006.1"/>
</dbReference>
<dbReference type="Pfam" id="PF03091">
    <property type="entry name" value="CutA1"/>
    <property type="match status" value="1"/>
</dbReference>
<dbReference type="Gene3D" id="3.30.70.120">
    <property type="match status" value="1"/>
</dbReference>
<organism evidence="2 3">
    <name type="scientific">Pelagicoccus albus</name>
    <dbReference type="NCBI Taxonomy" id="415222"/>
    <lineage>
        <taxon>Bacteria</taxon>
        <taxon>Pseudomonadati</taxon>
        <taxon>Verrucomicrobiota</taxon>
        <taxon>Opitutia</taxon>
        <taxon>Puniceicoccales</taxon>
        <taxon>Pelagicoccaceae</taxon>
        <taxon>Pelagicoccus</taxon>
    </lineage>
</organism>
<evidence type="ECO:0000313" key="2">
    <source>
        <dbReference type="EMBL" id="MBC2605496.1"/>
    </source>
</evidence>
<dbReference type="PANTHER" id="PTHR23419:SF8">
    <property type="entry name" value="FI09726P"/>
    <property type="match status" value="1"/>
</dbReference>
<dbReference type="PANTHER" id="PTHR23419">
    <property type="entry name" value="DIVALENT CATION TOLERANCE CUTA-RELATED"/>
    <property type="match status" value="1"/>
</dbReference>
<gene>
    <name evidence="2" type="ORF">H5P27_05520</name>
</gene>
<dbReference type="InterPro" id="IPR015867">
    <property type="entry name" value="N-reg_PII/ATP_PRibTrfase_C"/>
</dbReference>
<keyword evidence="3" id="KW-1185">Reference proteome</keyword>
<proteinExistence type="inferred from homology"/>